<sequence>MAIPFKAGEDSGEKIRRFRADLRILQVGCGIDISGPEPDRASIAGLQSEGFIGIGFLRTSTR</sequence>
<dbReference type="VEuPathDB" id="VectorBase:ASIC021971"/>
<gene>
    <name evidence="1" type="ORF">ZHAS_00021971</name>
</gene>
<reference evidence="1 3" key="1">
    <citation type="journal article" date="2014" name="BMC Genomics">
        <title>Genome sequence of Anopheles sinensis provides insight into genetics basis of mosquito competence for malaria parasites.</title>
        <authorList>
            <person name="Zhou D."/>
            <person name="Zhang D."/>
            <person name="Ding G."/>
            <person name="Shi L."/>
            <person name="Hou Q."/>
            <person name="Ye Y."/>
            <person name="Xu Y."/>
            <person name="Zhou H."/>
            <person name="Xiong C."/>
            <person name="Li S."/>
            <person name="Yu J."/>
            <person name="Hong S."/>
            <person name="Yu X."/>
            <person name="Zou P."/>
            <person name="Chen C."/>
            <person name="Chang X."/>
            <person name="Wang W."/>
            <person name="Lv Y."/>
            <person name="Sun Y."/>
            <person name="Ma L."/>
            <person name="Shen B."/>
            <person name="Zhu C."/>
        </authorList>
    </citation>
    <scope>NUCLEOTIDE SEQUENCE [LARGE SCALE GENOMIC DNA]</scope>
</reference>
<dbReference type="EMBL" id="ATLV01026883">
    <property type="status" value="NOT_ANNOTATED_CDS"/>
    <property type="molecule type" value="Genomic_DNA"/>
</dbReference>
<protein>
    <submittedName>
        <fullName evidence="1 2">Esterase</fullName>
    </submittedName>
</protein>
<keyword evidence="3" id="KW-1185">Reference proteome</keyword>
<accession>A0A084WTC0</accession>
<organism evidence="1">
    <name type="scientific">Anopheles sinensis</name>
    <name type="common">Mosquito</name>
    <dbReference type="NCBI Taxonomy" id="74873"/>
    <lineage>
        <taxon>Eukaryota</taxon>
        <taxon>Metazoa</taxon>
        <taxon>Ecdysozoa</taxon>
        <taxon>Arthropoda</taxon>
        <taxon>Hexapoda</taxon>
        <taxon>Insecta</taxon>
        <taxon>Pterygota</taxon>
        <taxon>Neoptera</taxon>
        <taxon>Endopterygota</taxon>
        <taxon>Diptera</taxon>
        <taxon>Nematocera</taxon>
        <taxon>Culicoidea</taxon>
        <taxon>Culicidae</taxon>
        <taxon>Anophelinae</taxon>
        <taxon>Anopheles</taxon>
    </lineage>
</organism>
<evidence type="ECO:0000313" key="1">
    <source>
        <dbReference type="EMBL" id="KFB53464.1"/>
    </source>
</evidence>
<dbReference type="AlphaFoldDB" id="A0A084WTC0"/>
<dbReference type="EnsemblMetazoa" id="ASIC021971-RA">
    <property type="protein sequence ID" value="ASIC021971-PA"/>
    <property type="gene ID" value="ASIC021971"/>
</dbReference>
<dbReference type="EMBL" id="KE525420">
    <property type="protein sequence ID" value="KFB53464.1"/>
    <property type="molecule type" value="Genomic_DNA"/>
</dbReference>
<evidence type="ECO:0000313" key="2">
    <source>
        <dbReference type="EnsemblMetazoa" id="ASIC021971-PA"/>
    </source>
</evidence>
<dbReference type="Proteomes" id="UP000030765">
    <property type="component" value="Unassembled WGS sequence"/>
</dbReference>
<reference evidence="2" key="2">
    <citation type="submission" date="2020-05" db="UniProtKB">
        <authorList>
            <consortium name="EnsemblMetazoa"/>
        </authorList>
    </citation>
    <scope>IDENTIFICATION</scope>
</reference>
<name>A0A084WTC0_ANOSI</name>
<proteinExistence type="predicted"/>
<evidence type="ECO:0000313" key="3">
    <source>
        <dbReference type="Proteomes" id="UP000030765"/>
    </source>
</evidence>